<protein>
    <submittedName>
        <fullName evidence="3">Uncharacterized protein</fullName>
    </submittedName>
</protein>
<evidence type="ECO:0000313" key="3">
    <source>
        <dbReference type="EMBL" id="KAK3485311.1"/>
    </source>
</evidence>
<dbReference type="AlphaFoldDB" id="A0AAJ0MM48"/>
<reference evidence="3 4" key="1">
    <citation type="journal article" date="2023" name="Mol. Phylogenet. Evol.">
        <title>Genome-scale phylogeny and comparative genomics of the fungal order Sordariales.</title>
        <authorList>
            <person name="Hensen N."/>
            <person name="Bonometti L."/>
            <person name="Westerberg I."/>
            <person name="Brannstrom I.O."/>
            <person name="Guillou S."/>
            <person name="Cros-Aarteil S."/>
            <person name="Calhoun S."/>
            <person name="Haridas S."/>
            <person name="Kuo A."/>
            <person name="Mondo S."/>
            <person name="Pangilinan J."/>
            <person name="Riley R."/>
            <person name="LaButti K."/>
            <person name="Andreopoulos B."/>
            <person name="Lipzen A."/>
            <person name="Chen C."/>
            <person name="Yan M."/>
            <person name="Daum C."/>
            <person name="Ng V."/>
            <person name="Clum A."/>
            <person name="Steindorff A."/>
            <person name="Ohm R.A."/>
            <person name="Martin F."/>
            <person name="Silar P."/>
            <person name="Natvig D.O."/>
            <person name="Lalanne C."/>
            <person name="Gautier V."/>
            <person name="Ament-Velasquez S.L."/>
            <person name="Kruys A."/>
            <person name="Hutchinson M.I."/>
            <person name="Powell A.J."/>
            <person name="Barry K."/>
            <person name="Miller A.N."/>
            <person name="Grigoriev I.V."/>
            <person name="Debuchy R."/>
            <person name="Gladieux P."/>
            <person name="Hiltunen Thoren M."/>
            <person name="Johannesson H."/>
        </authorList>
    </citation>
    <scope>NUCLEOTIDE SEQUENCE [LARGE SCALE GENOMIC DNA]</scope>
    <source>
        <strain evidence="3 4">FGSC 10403</strain>
    </source>
</reference>
<keyword evidence="1" id="KW-0175">Coiled coil</keyword>
<comment type="caution">
    <text evidence="3">The sequence shown here is derived from an EMBL/GenBank/DDBJ whole genome shotgun (WGS) entry which is preliminary data.</text>
</comment>
<evidence type="ECO:0000313" key="4">
    <source>
        <dbReference type="Proteomes" id="UP001285908"/>
    </source>
</evidence>
<organism evidence="3 4">
    <name type="scientific">Neurospora hispaniola</name>
    <dbReference type="NCBI Taxonomy" id="588809"/>
    <lineage>
        <taxon>Eukaryota</taxon>
        <taxon>Fungi</taxon>
        <taxon>Dikarya</taxon>
        <taxon>Ascomycota</taxon>
        <taxon>Pezizomycotina</taxon>
        <taxon>Sordariomycetes</taxon>
        <taxon>Sordariomycetidae</taxon>
        <taxon>Sordariales</taxon>
        <taxon>Sordariaceae</taxon>
        <taxon>Neurospora</taxon>
    </lineage>
</organism>
<dbReference type="Proteomes" id="UP001285908">
    <property type="component" value="Unassembled WGS sequence"/>
</dbReference>
<feature type="compositionally biased region" description="Acidic residues" evidence="2">
    <location>
        <begin position="55"/>
        <end position="69"/>
    </location>
</feature>
<evidence type="ECO:0000256" key="1">
    <source>
        <dbReference type="SAM" id="Coils"/>
    </source>
</evidence>
<feature type="coiled-coil region" evidence="1">
    <location>
        <begin position="16"/>
        <end position="46"/>
    </location>
</feature>
<keyword evidence="4" id="KW-1185">Reference proteome</keyword>
<accession>A0AAJ0MM48</accession>
<proteinExistence type="predicted"/>
<name>A0AAJ0MM48_9PEZI</name>
<sequence length="167" mass="19512">MQRWTFPSFRLSVESQSAYLLRLKQLEKEIEQLRKEGRELARREEEVKLVVMREQEEDDGWVGGEEEDNGGGGDDGNNGDEATWERTSDEGTFWEGSVRREAEDLKEERKGRVRAWQLKVEEESLDGNKDEDEDNREVKQEAKDVANDSFDRWVEGMELVRGAEAWK</sequence>
<feature type="region of interest" description="Disordered" evidence="2">
    <location>
        <begin position="120"/>
        <end position="143"/>
    </location>
</feature>
<feature type="region of interest" description="Disordered" evidence="2">
    <location>
        <begin position="53"/>
        <end position="92"/>
    </location>
</feature>
<evidence type="ECO:0000256" key="2">
    <source>
        <dbReference type="SAM" id="MobiDB-lite"/>
    </source>
</evidence>
<dbReference type="EMBL" id="JAULSX010000010">
    <property type="protein sequence ID" value="KAK3485311.1"/>
    <property type="molecule type" value="Genomic_DNA"/>
</dbReference>
<gene>
    <name evidence="3" type="ORF">B0T23DRAFT_408402</name>
</gene>
<dbReference type="RefSeq" id="XP_062688215.1">
    <property type="nucleotide sequence ID" value="XM_062839292.1"/>
</dbReference>
<dbReference type="GeneID" id="87876914"/>